<accession>A0A820XTE3</accession>
<keyword evidence="1" id="KW-1133">Transmembrane helix</keyword>
<dbReference type="EMBL" id="CAJOBQ010002072">
    <property type="protein sequence ID" value="CAF4537211.1"/>
    <property type="molecule type" value="Genomic_DNA"/>
</dbReference>
<keyword evidence="1" id="KW-0472">Membrane</keyword>
<dbReference type="CDD" id="cd22823">
    <property type="entry name" value="Gal_Rha_Lectin"/>
    <property type="match status" value="1"/>
</dbReference>
<protein>
    <recommendedName>
        <fullName evidence="4">EGF-like domain-containing protein</fullName>
    </recommendedName>
</protein>
<sequence>MPTLTQSSRGIFLPQYKTIAKNQSPSVIKVLDVETVTTIPEKTGTPLKFRKAIIIGCASILIIITAIVVFLLLKKNSSSSSTTTCQNGGALLSNGSCACNNYTTGTYCQTPLCLVAGFFSTTCLNGGTCTYSTSTSTSICSCVSSLWTGGGFNNTFYGHENDVLNASCATGQSLTVAACFYGINSATPGCGGSTVSANCFSMDVTSTCVALCNPNYCYYTIDNANFGDTCFGLVKTFWMYFTCS</sequence>
<proteinExistence type="predicted"/>
<keyword evidence="1" id="KW-0812">Transmembrane</keyword>
<evidence type="ECO:0008006" key="4">
    <source>
        <dbReference type="Google" id="ProtNLM"/>
    </source>
</evidence>
<dbReference type="Gene3D" id="2.60.120.740">
    <property type="match status" value="1"/>
</dbReference>
<dbReference type="AlphaFoldDB" id="A0A820XTE3"/>
<dbReference type="InterPro" id="IPR043159">
    <property type="entry name" value="Lectin_gal-bd_sf"/>
</dbReference>
<dbReference type="Gene3D" id="2.10.25.10">
    <property type="entry name" value="Laminin"/>
    <property type="match status" value="1"/>
</dbReference>
<organism evidence="2 3">
    <name type="scientific">Rotaria socialis</name>
    <dbReference type="NCBI Taxonomy" id="392032"/>
    <lineage>
        <taxon>Eukaryota</taxon>
        <taxon>Metazoa</taxon>
        <taxon>Spiralia</taxon>
        <taxon>Gnathifera</taxon>
        <taxon>Rotifera</taxon>
        <taxon>Eurotatoria</taxon>
        <taxon>Bdelloidea</taxon>
        <taxon>Philodinida</taxon>
        <taxon>Philodinidae</taxon>
        <taxon>Rotaria</taxon>
    </lineage>
</organism>
<gene>
    <name evidence="2" type="ORF">TSG867_LOCUS23710</name>
</gene>
<feature type="transmembrane region" description="Helical" evidence="1">
    <location>
        <begin position="52"/>
        <end position="73"/>
    </location>
</feature>
<evidence type="ECO:0000313" key="2">
    <source>
        <dbReference type="EMBL" id="CAF4537211.1"/>
    </source>
</evidence>
<evidence type="ECO:0000313" key="3">
    <source>
        <dbReference type="Proteomes" id="UP000663862"/>
    </source>
</evidence>
<dbReference type="Proteomes" id="UP000663862">
    <property type="component" value="Unassembled WGS sequence"/>
</dbReference>
<evidence type="ECO:0000256" key="1">
    <source>
        <dbReference type="SAM" id="Phobius"/>
    </source>
</evidence>
<comment type="caution">
    <text evidence="2">The sequence shown here is derived from an EMBL/GenBank/DDBJ whole genome shotgun (WGS) entry which is preliminary data.</text>
</comment>
<reference evidence="2" key="1">
    <citation type="submission" date="2021-02" db="EMBL/GenBank/DDBJ databases">
        <authorList>
            <person name="Nowell W R."/>
        </authorList>
    </citation>
    <scope>NUCLEOTIDE SEQUENCE</scope>
</reference>
<name>A0A820XTE3_9BILA</name>